<evidence type="ECO:0000313" key="1">
    <source>
        <dbReference type="EMBL" id="KAI9550978.1"/>
    </source>
</evidence>
<comment type="caution">
    <text evidence="2">The sequence shown here is derived from an EMBL/GenBank/DDBJ whole genome shotgun (WGS) entry which is preliminary data.</text>
</comment>
<organism evidence="2 3">
    <name type="scientific">Daphnia sinensis</name>
    <dbReference type="NCBI Taxonomy" id="1820382"/>
    <lineage>
        <taxon>Eukaryota</taxon>
        <taxon>Metazoa</taxon>
        <taxon>Ecdysozoa</taxon>
        <taxon>Arthropoda</taxon>
        <taxon>Crustacea</taxon>
        <taxon>Branchiopoda</taxon>
        <taxon>Diplostraca</taxon>
        <taxon>Cladocera</taxon>
        <taxon>Anomopoda</taxon>
        <taxon>Daphniidae</taxon>
        <taxon>Daphnia</taxon>
        <taxon>Daphnia similis group</taxon>
    </lineage>
</organism>
<name>A0AAD5LI14_9CRUS</name>
<dbReference type="Proteomes" id="UP000820818">
    <property type="component" value="Linkage Group LG3"/>
</dbReference>
<keyword evidence="3" id="KW-1185">Reference proteome</keyword>
<sequence length="255" mass="28594">MDDTAVAFLGIAKMLLEEVPLLASGSPDVWRYHLALPAVAGRAEIDEEIELNANAIAAMDPRAADIAHFLTRVLAVEDKKKRWLFSLAACYQKSPLDPRKLKNFFRQDSDMNVNGAALRPLIRYAAGHWPKIMEDPEMRALIGDSKFIRHHTRFSSSADIIMQMGNSLSTYRKTIIGDVTWNLVETSAREYWSRAANEAILVRLKGVAAVWAQVNNLDFGDWKQGKAALAQLLPNEVVFWKAVFSRINALAIDKD</sequence>
<evidence type="ECO:0000313" key="3">
    <source>
        <dbReference type="Proteomes" id="UP000820818"/>
    </source>
</evidence>
<dbReference type="EMBL" id="WJBH02000003">
    <property type="protein sequence ID" value="KAI9562415.1"/>
    <property type="molecule type" value="Genomic_DNA"/>
</dbReference>
<accession>A0AAD5LI14</accession>
<evidence type="ECO:0000313" key="2">
    <source>
        <dbReference type="EMBL" id="KAI9562415.1"/>
    </source>
</evidence>
<protein>
    <submittedName>
        <fullName evidence="2">Uncharacterized protein</fullName>
    </submittedName>
</protein>
<gene>
    <name evidence="1" type="ORF">GHT06_005451</name>
    <name evidence="2" type="ORF">GHT06_013385</name>
</gene>
<reference evidence="2 3" key="1">
    <citation type="submission" date="2022-05" db="EMBL/GenBank/DDBJ databases">
        <title>A multi-omics perspective on studying reproductive biology in Daphnia sinensis.</title>
        <authorList>
            <person name="Jia J."/>
        </authorList>
    </citation>
    <scope>NUCLEOTIDE SEQUENCE [LARGE SCALE GENOMIC DNA]</scope>
    <source>
        <strain evidence="2 3">WSL</strain>
    </source>
</reference>
<dbReference type="EMBL" id="WJBH02000067">
    <property type="protein sequence ID" value="KAI9550978.1"/>
    <property type="molecule type" value="Genomic_DNA"/>
</dbReference>
<dbReference type="AlphaFoldDB" id="A0AAD5LI14"/>
<proteinExistence type="predicted"/>